<gene>
    <name evidence="2" type="ORF">IscW_ISCW009260</name>
</gene>
<dbReference type="AlphaFoldDB" id="B7PYW5"/>
<dbReference type="VEuPathDB" id="VectorBase:ISCI009260"/>
<dbReference type="Proteomes" id="UP000001555">
    <property type="component" value="Unassembled WGS sequence"/>
</dbReference>
<accession>B7PYW5</accession>
<feature type="region of interest" description="Disordered" evidence="1">
    <location>
        <begin position="1"/>
        <end position="22"/>
    </location>
</feature>
<evidence type="ECO:0000313" key="4">
    <source>
        <dbReference type="Proteomes" id="UP000001555"/>
    </source>
</evidence>
<dbReference type="EMBL" id="ABJB010486527">
    <property type="status" value="NOT_ANNOTATED_CDS"/>
    <property type="molecule type" value="Genomic_DNA"/>
</dbReference>
<dbReference type="PaxDb" id="6945-B7PYW5"/>
<proteinExistence type="predicted"/>
<dbReference type="EMBL" id="ABJB010842449">
    <property type="status" value="NOT_ANNOTATED_CDS"/>
    <property type="molecule type" value="Genomic_DNA"/>
</dbReference>
<name>B7PYW5_IXOSC</name>
<dbReference type="InParanoid" id="B7PYW5"/>
<evidence type="ECO:0000313" key="2">
    <source>
        <dbReference type="EMBL" id="EEC11787.1"/>
    </source>
</evidence>
<reference evidence="3" key="2">
    <citation type="submission" date="2020-05" db="UniProtKB">
        <authorList>
            <consortium name="EnsemblMetazoa"/>
        </authorList>
    </citation>
    <scope>IDENTIFICATION</scope>
    <source>
        <strain evidence="3">wikel</strain>
    </source>
</reference>
<dbReference type="EnsemblMetazoa" id="ISCW009260-RA">
    <property type="protein sequence ID" value="ISCW009260-PA"/>
    <property type="gene ID" value="ISCW009260"/>
</dbReference>
<organism>
    <name type="scientific">Ixodes scapularis</name>
    <name type="common">Black-legged tick</name>
    <name type="synonym">Deer tick</name>
    <dbReference type="NCBI Taxonomy" id="6945"/>
    <lineage>
        <taxon>Eukaryota</taxon>
        <taxon>Metazoa</taxon>
        <taxon>Ecdysozoa</taxon>
        <taxon>Arthropoda</taxon>
        <taxon>Chelicerata</taxon>
        <taxon>Arachnida</taxon>
        <taxon>Acari</taxon>
        <taxon>Parasitiformes</taxon>
        <taxon>Ixodida</taxon>
        <taxon>Ixodoidea</taxon>
        <taxon>Ixodidae</taxon>
        <taxon>Ixodinae</taxon>
        <taxon>Ixodes</taxon>
    </lineage>
</organism>
<dbReference type="HOGENOM" id="CLU_2226079_0_0_1"/>
<evidence type="ECO:0000313" key="3">
    <source>
        <dbReference type="EnsemblMetazoa" id="ISCW009260-PA"/>
    </source>
</evidence>
<reference evidence="2 4" key="1">
    <citation type="submission" date="2008-03" db="EMBL/GenBank/DDBJ databases">
        <title>Annotation of Ixodes scapularis.</title>
        <authorList>
            <consortium name="Ixodes scapularis Genome Project Consortium"/>
            <person name="Caler E."/>
            <person name="Hannick L.I."/>
            <person name="Bidwell S."/>
            <person name="Joardar V."/>
            <person name="Thiagarajan M."/>
            <person name="Amedeo P."/>
            <person name="Galinsky K.J."/>
            <person name="Schobel S."/>
            <person name="Inman J."/>
            <person name="Hostetler J."/>
            <person name="Miller J."/>
            <person name="Hammond M."/>
            <person name="Megy K."/>
            <person name="Lawson D."/>
            <person name="Kodira C."/>
            <person name="Sutton G."/>
            <person name="Meyer J."/>
            <person name="Hill C.A."/>
            <person name="Birren B."/>
            <person name="Nene V."/>
            <person name="Collins F."/>
            <person name="Alarcon-Chaidez F."/>
            <person name="Wikel S."/>
            <person name="Strausberg R."/>
        </authorList>
    </citation>
    <scope>NUCLEOTIDE SEQUENCE [LARGE SCALE GENOMIC DNA]</scope>
    <source>
        <strain evidence="4">Wikel</strain>
        <strain evidence="2">Wikel colony</strain>
    </source>
</reference>
<dbReference type="EMBL" id="DS822666">
    <property type="protein sequence ID" value="EEC11787.1"/>
    <property type="molecule type" value="Genomic_DNA"/>
</dbReference>
<keyword evidence="4" id="KW-1185">Reference proteome</keyword>
<evidence type="ECO:0000256" key="1">
    <source>
        <dbReference type="SAM" id="MobiDB-lite"/>
    </source>
</evidence>
<sequence>MAKSPEKDRKPAVRPHQRREASVRNCLREVRCSQTHHGHRHPEHEELHAVPICRLIADSCLEQYIFGGTCPQGTTSRKVESWRFQPSGVPAHIRNPDRTERRYWRD</sequence>
<protein>
    <submittedName>
        <fullName evidence="2 3">Uncharacterized protein</fullName>
    </submittedName>
</protein>
<dbReference type="VEuPathDB" id="VectorBase:ISCW009260"/>
<feature type="compositionally biased region" description="Basic and acidic residues" evidence="1">
    <location>
        <begin position="1"/>
        <end position="11"/>
    </location>
</feature>